<name>A0A8H6LZG3_9AGAR</name>
<accession>A0A8H6LZG3</accession>
<dbReference type="Proteomes" id="UP000521943">
    <property type="component" value="Unassembled WGS sequence"/>
</dbReference>
<gene>
    <name evidence="1" type="ORF">DFP72DRAFT_854103</name>
</gene>
<dbReference type="EMBL" id="JACGCI010000078">
    <property type="protein sequence ID" value="KAF6747709.1"/>
    <property type="molecule type" value="Genomic_DNA"/>
</dbReference>
<evidence type="ECO:0000313" key="1">
    <source>
        <dbReference type="EMBL" id="KAF6747709.1"/>
    </source>
</evidence>
<evidence type="ECO:0000313" key="2">
    <source>
        <dbReference type="Proteomes" id="UP000521943"/>
    </source>
</evidence>
<protein>
    <submittedName>
        <fullName evidence="1">Uncharacterized protein</fullName>
    </submittedName>
</protein>
<keyword evidence="2" id="KW-1185">Reference proteome</keyword>
<organism evidence="1 2">
    <name type="scientific">Ephemerocybe angulata</name>
    <dbReference type="NCBI Taxonomy" id="980116"/>
    <lineage>
        <taxon>Eukaryota</taxon>
        <taxon>Fungi</taxon>
        <taxon>Dikarya</taxon>
        <taxon>Basidiomycota</taxon>
        <taxon>Agaricomycotina</taxon>
        <taxon>Agaricomycetes</taxon>
        <taxon>Agaricomycetidae</taxon>
        <taxon>Agaricales</taxon>
        <taxon>Agaricineae</taxon>
        <taxon>Psathyrellaceae</taxon>
        <taxon>Ephemerocybe</taxon>
    </lineage>
</organism>
<proteinExistence type="predicted"/>
<dbReference type="AlphaFoldDB" id="A0A8H6LZG3"/>
<sequence>MPRLSPVLTLATSCPYSLPILVSLTPEWYNKGKVSEETREGLCNEPAVHDARWLHRNLHYTSSGGSKTKISAGEGPLISDKTVYVTNNALVYLIQRGGYPDFGSPDPFSVPTGIGQAMNTQESLTRTRVVSLSSSGGFNAVVDWFIGAVWTSIVAVNDADEGDSERIKRCGELAI</sequence>
<comment type="caution">
    <text evidence="1">The sequence shown here is derived from an EMBL/GenBank/DDBJ whole genome shotgun (WGS) entry which is preliminary data.</text>
</comment>
<reference evidence="1 2" key="1">
    <citation type="submission" date="2020-07" db="EMBL/GenBank/DDBJ databases">
        <title>Comparative genomics of pyrophilous fungi reveals a link between fire events and developmental genes.</title>
        <authorList>
            <consortium name="DOE Joint Genome Institute"/>
            <person name="Steindorff A.S."/>
            <person name="Carver A."/>
            <person name="Calhoun S."/>
            <person name="Stillman K."/>
            <person name="Liu H."/>
            <person name="Lipzen A."/>
            <person name="Pangilinan J."/>
            <person name="Labutti K."/>
            <person name="Bruns T.D."/>
            <person name="Grigoriev I.V."/>
        </authorList>
    </citation>
    <scope>NUCLEOTIDE SEQUENCE [LARGE SCALE GENOMIC DNA]</scope>
    <source>
        <strain evidence="1 2">CBS 144469</strain>
    </source>
</reference>